<evidence type="ECO:0000313" key="2">
    <source>
        <dbReference type="Proteomes" id="UP000287651"/>
    </source>
</evidence>
<name>A0A426ZIQ3_ENSVE</name>
<comment type="caution">
    <text evidence="1">The sequence shown here is derived from an EMBL/GenBank/DDBJ whole genome shotgun (WGS) entry which is preliminary data.</text>
</comment>
<dbReference type="EMBL" id="AMZH03006441">
    <property type="protein sequence ID" value="RRT63831.1"/>
    <property type="molecule type" value="Genomic_DNA"/>
</dbReference>
<reference evidence="1 2" key="1">
    <citation type="journal article" date="2014" name="Agronomy (Basel)">
        <title>A Draft Genome Sequence for Ensete ventricosum, the Drought-Tolerant Tree Against Hunger.</title>
        <authorList>
            <person name="Harrison J."/>
            <person name="Moore K.A."/>
            <person name="Paszkiewicz K."/>
            <person name="Jones T."/>
            <person name="Grant M."/>
            <person name="Ambacheew D."/>
            <person name="Muzemil S."/>
            <person name="Studholme D.J."/>
        </authorList>
    </citation>
    <scope>NUCLEOTIDE SEQUENCE [LARGE SCALE GENOMIC DNA]</scope>
</reference>
<evidence type="ECO:0000313" key="1">
    <source>
        <dbReference type="EMBL" id="RRT63831.1"/>
    </source>
</evidence>
<proteinExistence type="predicted"/>
<dbReference type="AlphaFoldDB" id="A0A426ZIQ3"/>
<sequence>MLSYSSTSFVVLAMRCTFCLLRLWRVDLTYVKSVVQSLTPPCLRQIGSAMSGRPRRRPSCPRSRRCDSQVSMCYIIPLPEKTFSRCPIRVLKMRSCAEPWICSGVQLVLSGKLSG</sequence>
<gene>
    <name evidence="1" type="ORF">B296_00007359</name>
</gene>
<protein>
    <submittedName>
        <fullName evidence="1">Uncharacterized protein</fullName>
    </submittedName>
</protein>
<dbReference type="Proteomes" id="UP000287651">
    <property type="component" value="Unassembled WGS sequence"/>
</dbReference>
<accession>A0A426ZIQ3</accession>
<organism evidence="1 2">
    <name type="scientific">Ensete ventricosum</name>
    <name type="common">Abyssinian banana</name>
    <name type="synonym">Musa ensete</name>
    <dbReference type="NCBI Taxonomy" id="4639"/>
    <lineage>
        <taxon>Eukaryota</taxon>
        <taxon>Viridiplantae</taxon>
        <taxon>Streptophyta</taxon>
        <taxon>Embryophyta</taxon>
        <taxon>Tracheophyta</taxon>
        <taxon>Spermatophyta</taxon>
        <taxon>Magnoliopsida</taxon>
        <taxon>Liliopsida</taxon>
        <taxon>Zingiberales</taxon>
        <taxon>Musaceae</taxon>
        <taxon>Ensete</taxon>
    </lineage>
</organism>